<gene>
    <name evidence="1" type="ORF">Val02_17790</name>
</gene>
<protein>
    <submittedName>
        <fullName evidence="1">Uncharacterized protein</fullName>
    </submittedName>
</protein>
<reference evidence="1" key="1">
    <citation type="submission" date="2021-01" db="EMBL/GenBank/DDBJ databases">
        <title>Whole genome shotgun sequence of Virgisporangium aliadipatigenens NBRC 105644.</title>
        <authorList>
            <person name="Komaki H."/>
            <person name="Tamura T."/>
        </authorList>
    </citation>
    <scope>NUCLEOTIDE SEQUENCE</scope>
    <source>
        <strain evidence="1">NBRC 105644</strain>
    </source>
</reference>
<proteinExistence type="predicted"/>
<organism evidence="1 2">
    <name type="scientific">Virgisporangium aliadipatigenens</name>
    <dbReference type="NCBI Taxonomy" id="741659"/>
    <lineage>
        <taxon>Bacteria</taxon>
        <taxon>Bacillati</taxon>
        <taxon>Actinomycetota</taxon>
        <taxon>Actinomycetes</taxon>
        <taxon>Micromonosporales</taxon>
        <taxon>Micromonosporaceae</taxon>
        <taxon>Virgisporangium</taxon>
    </lineage>
</organism>
<dbReference type="EMBL" id="BOPF01000005">
    <property type="protein sequence ID" value="GIJ44893.1"/>
    <property type="molecule type" value="Genomic_DNA"/>
</dbReference>
<comment type="caution">
    <text evidence="1">The sequence shown here is derived from an EMBL/GenBank/DDBJ whole genome shotgun (WGS) entry which is preliminary data.</text>
</comment>
<accession>A0A8J4DPQ1</accession>
<dbReference type="RefSeq" id="WP_203898456.1">
    <property type="nucleotide sequence ID" value="NZ_BOPF01000005.1"/>
</dbReference>
<dbReference type="AlphaFoldDB" id="A0A8J4DPQ1"/>
<name>A0A8J4DPQ1_9ACTN</name>
<evidence type="ECO:0000313" key="2">
    <source>
        <dbReference type="Proteomes" id="UP000619260"/>
    </source>
</evidence>
<sequence>MPISDHVDAVLAAADRRDLDALSSALRRVGDGADSASPEEVQDALARLCGLLLTTGFGVGEDLVGLVGLLAPFGTDPTAAVPALVERAAEVMEMAGTFGRTYRKAFGPLPPADDPERIGPTLARVPGAQRAVAAWFCLDGWVRPVVYLSQHAAVRAMLPQRERLAAAIPPVRDTHATPRRLEGLLRVLDDERLVVLDRDFAGTGTGFHVTIGGIADNAQLYTLLAAALIGEPADGLLPGRRPTPAEIAAVTEPDAPRPPGGTHAGWALRDAAGGRIGNDGTPADIPRVEDVRVVVLDAEPNARSWPAGKAYPLMTPAARVERRLTPEEAAQWWGRVKPAAD</sequence>
<dbReference type="Proteomes" id="UP000619260">
    <property type="component" value="Unassembled WGS sequence"/>
</dbReference>
<keyword evidence="2" id="KW-1185">Reference proteome</keyword>
<evidence type="ECO:0000313" key="1">
    <source>
        <dbReference type="EMBL" id="GIJ44893.1"/>
    </source>
</evidence>